<feature type="region of interest" description="Disordered" evidence="1">
    <location>
        <begin position="326"/>
        <end position="349"/>
    </location>
</feature>
<dbReference type="Gene3D" id="3.30.930.10">
    <property type="entry name" value="Bira Bifunctional Protein, Domain 2"/>
    <property type="match status" value="1"/>
</dbReference>
<feature type="compositionally biased region" description="Basic and acidic residues" evidence="1">
    <location>
        <begin position="687"/>
        <end position="701"/>
    </location>
</feature>
<feature type="compositionally biased region" description="Basic and acidic residues" evidence="1">
    <location>
        <begin position="569"/>
        <end position="588"/>
    </location>
</feature>
<evidence type="ECO:0000313" key="2">
    <source>
        <dbReference type="EMBL" id="PFH31653.1"/>
    </source>
</evidence>
<dbReference type="InterPro" id="IPR053264">
    <property type="entry name" value="Lipoate-ligase_2_inactive"/>
</dbReference>
<feature type="region of interest" description="Disordered" evidence="1">
    <location>
        <begin position="44"/>
        <end position="80"/>
    </location>
</feature>
<feature type="region of interest" description="Disordered" evidence="1">
    <location>
        <begin position="687"/>
        <end position="726"/>
    </location>
</feature>
<dbReference type="EMBL" id="NWUJ01000014">
    <property type="protein sequence ID" value="PFH31653.1"/>
    <property type="molecule type" value="Genomic_DNA"/>
</dbReference>
<organism evidence="2 3">
    <name type="scientific">Besnoitia besnoiti</name>
    <name type="common">Apicomplexan protozoan</name>
    <dbReference type="NCBI Taxonomy" id="94643"/>
    <lineage>
        <taxon>Eukaryota</taxon>
        <taxon>Sar</taxon>
        <taxon>Alveolata</taxon>
        <taxon>Apicomplexa</taxon>
        <taxon>Conoidasida</taxon>
        <taxon>Coccidia</taxon>
        <taxon>Eucoccidiorida</taxon>
        <taxon>Eimeriorina</taxon>
        <taxon>Sarcocystidae</taxon>
        <taxon>Besnoitia</taxon>
    </lineage>
</organism>
<dbReference type="VEuPathDB" id="ToxoDB:BESB_026270"/>
<dbReference type="GeneID" id="40307679"/>
<dbReference type="SUPFAM" id="SSF55681">
    <property type="entry name" value="Class II aaRS and biotin synthetases"/>
    <property type="match status" value="2"/>
</dbReference>
<dbReference type="PANTHER" id="PTHR43506:SF1">
    <property type="entry name" value="BPL_LPL CATALYTIC DOMAIN-CONTAINING PROTEIN"/>
    <property type="match status" value="1"/>
</dbReference>
<comment type="caution">
    <text evidence="2">The sequence shown here is derived from an EMBL/GenBank/DDBJ whole genome shotgun (WGS) entry which is preliminary data.</text>
</comment>
<feature type="compositionally biased region" description="Basic and acidic residues" evidence="1">
    <location>
        <begin position="643"/>
        <end position="653"/>
    </location>
</feature>
<feature type="compositionally biased region" description="Low complexity" evidence="1">
    <location>
        <begin position="624"/>
        <end position="634"/>
    </location>
</feature>
<dbReference type="STRING" id="94643.A0A2A9M7K8"/>
<feature type="region of interest" description="Disordered" evidence="1">
    <location>
        <begin position="624"/>
        <end position="653"/>
    </location>
</feature>
<dbReference type="KEGG" id="bbes:BESB_026270"/>
<dbReference type="PANTHER" id="PTHR43506">
    <property type="entry name" value="BIOTIN/LIPOATE A/B PROTEIN LIGASE FAMILY"/>
    <property type="match status" value="1"/>
</dbReference>
<dbReference type="RefSeq" id="XP_029215662.1">
    <property type="nucleotide sequence ID" value="XM_029361307.1"/>
</dbReference>
<dbReference type="AlphaFoldDB" id="A0A2A9M7K8"/>
<sequence>MEELLRLPLSRALAGRRPSLRHCGELRCFASLARRVVSQELAGGRPSWSRLRAGEETAESRQGTPGEGGASGEGARAAGDANGARLRMEASVLPQIPQISSLRTFLNPHGRLPPHRFRLSSSPAAAAAAASSALASESATSVRVAAGALYVIHTFYLHPYEFLLFEEALFRLLNNGSPPKAARDAAVACLFLHHPPYAPCAAPSSASPHSAASPLSSASSAPSASVVFGLSGRPAAFVKDAEQVFSSRDAIFIRRFSGGGTVVMDAETCVCASLLLPHALSRARPYPGDFMRFAFDFYRGEGRARGPTVGAAEEAASRASYAVLRPETCPTREAPQELHGDAAPGSVSRPRDGMVGDFFCLAVPPAAASRAPPPSLGLAGAPSSSQPNSAASRFASSPFSGAFALRENDFVVRTLPAPASPLSPPPSAQAAEWIKVAGNAQALSRIYGLQHTSLLWNLDALLPRMSALLRVPEKQPKYRSQRSHAAFLAGVAHALKTHVALPPWLTGAPAERRGRGRSGVDLDRRAPQGIPPGVVSDHEEGARATPASGAETEETQPTPAAAGARRARRGDEKEAKGTEQHPERRSVRLETPTDALLCLSVLAEDFAAARNAETLENLRLARAQASSSGQCSGAPDSDADANETEKENENGGDEPRLWRCVHCVLTPDDALPREFFSQWQRLYGRAAEGDGADRPEARDSEAGGAQGAGGDREEGEGAASSGRETLQHSQRLLYQLRSAVARDAIHELVNGGLKSYRATRFMDAEGRLIADETYRTLLEINRFVPLVSQSETDSS</sequence>
<dbReference type="InterPro" id="IPR045864">
    <property type="entry name" value="aa-tRNA-synth_II/BPL/LPL"/>
</dbReference>
<dbReference type="OrthoDB" id="201621at2759"/>
<reference evidence="2 3" key="1">
    <citation type="submission" date="2017-09" db="EMBL/GenBank/DDBJ databases">
        <title>Genome sequencing of Besnoitia besnoiti strain Bb-Ger1.</title>
        <authorList>
            <person name="Schares G."/>
            <person name="Venepally P."/>
            <person name="Lorenzi H.A."/>
        </authorList>
    </citation>
    <scope>NUCLEOTIDE SEQUENCE [LARGE SCALE GENOMIC DNA]</scope>
    <source>
        <strain evidence="2 3">Bb-Ger1</strain>
    </source>
</reference>
<proteinExistence type="predicted"/>
<gene>
    <name evidence="2" type="ORF">BESB_026270</name>
</gene>
<evidence type="ECO:0000313" key="3">
    <source>
        <dbReference type="Proteomes" id="UP000224006"/>
    </source>
</evidence>
<feature type="compositionally biased region" description="Basic and acidic residues" evidence="1">
    <location>
        <begin position="510"/>
        <end position="526"/>
    </location>
</feature>
<keyword evidence="3" id="KW-1185">Reference proteome</keyword>
<evidence type="ECO:0008006" key="4">
    <source>
        <dbReference type="Google" id="ProtNLM"/>
    </source>
</evidence>
<dbReference type="Proteomes" id="UP000224006">
    <property type="component" value="Unassembled WGS sequence"/>
</dbReference>
<feature type="region of interest" description="Disordered" evidence="1">
    <location>
        <begin position="506"/>
        <end position="589"/>
    </location>
</feature>
<accession>A0A2A9M7K8</accession>
<name>A0A2A9M7K8_BESBE</name>
<protein>
    <recommendedName>
        <fullName evidence="4">BPL/LPL catalytic domain-containing protein</fullName>
    </recommendedName>
</protein>
<evidence type="ECO:0000256" key="1">
    <source>
        <dbReference type="SAM" id="MobiDB-lite"/>
    </source>
</evidence>
<feature type="region of interest" description="Disordered" evidence="1">
    <location>
        <begin position="371"/>
        <end position="392"/>
    </location>
</feature>